<accession>E7FQH4</accession>
<evidence type="ECO:0000313" key="2">
    <source>
        <dbReference type="EMBL" id="EFZ34644.1"/>
    </source>
</evidence>
<sequence length="59" mass="6873">MRITRDYGLTSSRLEHDLLASIDRGMRADVRKRRKKTPAPKPERKYSHAWHGQSLGGRK</sequence>
<dbReference type="EMBL" id="ACGS02000038">
    <property type="protein sequence ID" value="EFZ34644.1"/>
    <property type="molecule type" value="Genomic_DNA"/>
</dbReference>
<dbReference type="Proteomes" id="UP000004099">
    <property type="component" value="Unassembled WGS sequence"/>
</dbReference>
<feature type="region of interest" description="Disordered" evidence="1">
    <location>
        <begin position="22"/>
        <end position="59"/>
    </location>
</feature>
<dbReference type="AlphaFoldDB" id="E7FQH4"/>
<name>E7FQH4_9LACO</name>
<proteinExistence type="predicted"/>
<organism evidence="2 3">
    <name type="scientific">Ligilactobacillus ruminis ATCC 25644</name>
    <dbReference type="NCBI Taxonomy" id="525362"/>
    <lineage>
        <taxon>Bacteria</taxon>
        <taxon>Bacillati</taxon>
        <taxon>Bacillota</taxon>
        <taxon>Bacilli</taxon>
        <taxon>Lactobacillales</taxon>
        <taxon>Lactobacillaceae</taxon>
        <taxon>Ligilactobacillus</taxon>
    </lineage>
</organism>
<gene>
    <name evidence="2" type="ORF">HMPREF0542_11169</name>
</gene>
<evidence type="ECO:0000256" key="1">
    <source>
        <dbReference type="SAM" id="MobiDB-lite"/>
    </source>
</evidence>
<dbReference type="HOGENOM" id="CLU_2954855_0_0_9"/>
<reference evidence="2 3" key="1">
    <citation type="submission" date="2011-01" db="EMBL/GenBank/DDBJ databases">
        <authorList>
            <person name="Muzny D."/>
            <person name="Qin X."/>
            <person name="Buhay C."/>
            <person name="Dugan-Rocha S."/>
            <person name="Ding Y."/>
            <person name="Chen G."/>
            <person name="Hawes A."/>
            <person name="Holder M."/>
            <person name="Jhangiani S."/>
            <person name="Johnson A."/>
            <person name="Khan Z."/>
            <person name="Li Z."/>
            <person name="Liu W."/>
            <person name="Liu X."/>
            <person name="Perez L."/>
            <person name="Shen H."/>
            <person name="Wang Q."/>
            <person name="Watt J."/>
            <person name="Xi L."/>
            <person name="Xin Y."/>
            <person name="Zhou J."/>
            <person name="Deng J."/>
            <person name="Jiang H."/>
            <person name="Liu Y."/>
            <person name="Qu J."/>
            <person name="Song X.-Z."/>
            <person name="Zhang L."/>
            <person name="Villasana D."/>
            <person name="Johnson A."/>
            <person name="Liu J."/>
            <person name="Liyanage D."/>
            <person name="Lorensuhewa L."/>
            <person name="Robinson T."/>
            <person name="Song A."/>
            <person name="Song B.-B."/>
            <person name="Dinh H."/>
            <person name="Thornton R."/>
            <person name="Coyle M."/>
            <person name="Francisco L."/>
            <person name="Jackson L."/>
            <person name="Javaid M."/>
            <person name="Korchina V."/>
            <person name="Kovar C."/>
            <person name="Mata R."/>
            <person name="Mathew T."/>
            <person name="Ngo R."/>
            <person name="Nguyen L."/>
            <person name="Nguyen N."/>
            <person name="Okwuonu G."/>
            <person name="Ongeri F."/>
            <person name="Pham C."/>
            <person name="Simmons D."/>
            <person name="Wilczek-Boney K."/>
            <person name="Hale W."/>
            <person name="Jakkamsetti A."/>
            <person name="Pham P."/>
            <person name="Ruth R."/>
            <person name="San Lucas F."/>
            <person name="Warren J."/>
            <person name="Zhang J."/>
            <person name="Zhao Z."/>
            <person name="Zhou C."/>
            <person name="Zhu D."/>
            <person name="Lee S."/>
            <person name="Bess C."/>
            <person name="Blankenburg K."/>
            <person name="Forbes L."/>
            <person name="Fu Q."/>
            <person name="Gubbala S."/>
            <person name="Hirani K."/>
            <person name="Jayaseelan J.C."/>
            <person name="Lara F."/>
            <person name="Munidasa M."/>
            <person name="Palculict T."/>
            <person name="Patil S."/>
            <person name="Pu L.-L."/>
            <person name="Saada N."/>
            <person name="Tang L."/>
            <person name="Weissenberger G."/>
            <person name="Zhu Y."/>
            <person name="Hemphill L."/>
            <person name="Shang Y."/>
            <person name="Youmans B."/>
            <person name="Ayvaz T."/>
            <person name="Ross M."/>
            <person name="Santibanez J."/>
            <person name="Aqrawi P."/>
            <person name="Gross S."/>
            <person name="Joshi V."/>
            <person name="Fowler G."/>
            <person name="Nazareth L."/>
            <person name="Reid J."/>
            <person name="Worley K."/>
            <person name="Petrosino J."/>
            <person name="Highlander S."/>
            <person name="Gibbs R."/>
        </authorList>
    </citation>
    <scope>NUCLEOTIDE SEQUENCE [LARGE SCALE GENOMIC DNA]</scope>
    <source>
        <strain evidence="2 3">ATCC 25644</strain>
    </source>
</reference>
<comment type="caution">
    <text evidence="2">The sequence shown here is derived from an EMBL/GenBank/DDBJ whole genome shotgun (WGS) entry which is preliminary data.</text>
</comment>
<evidence type="ECO:0000313" key="3">
    <source>
        <dbReference type="Proteomes" id="UP000004099"/>
    </source>
</evidence>
<protein>
    <submittedName>
        <fullName evidence="2">Uncharacterized protein</fullName>
    </submittedName>
</protein>